<sequence length="294" mass="30929">RSGCKGATLRIGNVRGRPWLITGEAEGIDIHEASGHRFGPDLPALYERWEEFTDWASAAAGEPAGFTPADLGAPSPNPRQVFAIGLNYYGHVQEAGLEVPTEPSVFTKYVSSFAGADAQVALPPGTVDWEVEIAVVIGRTARHVAAGDAWSHVAGLTVGQDLSERGLQLAGAPPQYSLGKSFPGFGPTGPYLVTPDEFADPADLELGCVLNGEPVQKARSTEMVFSVDVLIEKLSRVTTLLPGDVMFTGTPAGVGAVRTPPRFLAPGDELVSYVEGIGSIRQTFLAADAERSGS</sequence>
<dbReference type="Pfam" id="PF01557">
    <property type="entry name" value="FAA_hydrolase"/>
    <property type="match status" value="1"/>
</dbReference>
<gene>
    <name evidence="4" type="ORF">ACI2L5_57575</name>
</gene>
<dbReference type="EMBL" id="JBJDQH010000689">
    <property type="protein sequence ID" value="MFK4274380.1"/>
    <property type="molecule type" value="Genomic_DNA"/>
</dbReference>
<evidence type="ECO:0000256" key="2">
    <source>
        <dbReference type="ARBA" id="ARBA00022723"/>
    </source>
</evidence>
<reference evidence="4 5" key="1">
    <citation type="submission" date="2024-11" db="EMBL/GenBank/DDBJ databases">
        <title>The Natural Products Discovery Center: Release of the First 8490 Sequenced Strains for Exploring Actinobacteria Biosynthetic Diversity.</title>
        <authorList>
            <person name="Kalkreuter E."/>
            <person name="Kautsar S.A."/>
            <person name="Yang D."/>
            <person name="Bader C.D."/>
            <person name="Teijaro C.N."/>
            <person name="Fluegel L."/>
            <person name="Davis C.M."/>
            <person name="Simpson J.R."/>
            <person name="Lauterbach L."/>
            <person name="Steele A.D."/>
            <person name="Gui C."/>
            <person name="Meng S."/>
            <person name="Li G."/>
            <person name="Viehrig K."/>
            <person name="Ye F."/>
            <person name="Su P."/>
            <person name="Kiefer A.F."/>
            <person name="Nichols A."/>
            <person name="Cepeda A.J."/>
            <person name="Yan W."/>
            <person name="Fan B."/>
            <person name="Jiang Y."/>
            <person name="Adhikari A."/>
            <person name="Zheng C.-J."/>
            <person name="Schuster L."/>
            <person name="Cowan T.M."/>
            <person name="Smanski M.J."/>
            <person name="Chevrette M.G."/>
            <person name="De Carvalho L.P.S."/>
            <person name="Shen B."/>
        </authorList>
    </citation>
    <scope>NUCLEOTIDE SEQUENCE [LARGE SCALE GENOMIC DNA]</scope>
    <source>
        <strain evidence="4 5">NPDC020863</strain>
    </source>
</reference>
<comment type="similarity">
    <text evidence="1">Belongs to the FAH family.</text>
</comment>
<accession>A0ABW8MAN6</accession>
<dbReference type="GO" id="GO:0016787">
    <property type="term" value="F:hydrolase activity"/>
    <property type="evidence" value="ECO:0007669"/>
    <property type="project" value="UniProtKB-KW"/>
</dbReference>
<organism evidence="4 5">
    <name type="scientific">Streptomyces milbemycinicus</name>
    <dbReference type="NCBI Taxonomy" id="476552"/>
    <lineage>
        <taxon>Bacteria</taxon>
        <taxon>Bacillati</taxon>
        <taxon>Actinomycetota</taxon>
        <taxon>Actinomycetes</taxon>
        <taxon>Kitasatosporales</taxon>
        <taxon>Streptomycetaceae</taxon>
        <taxon>Streptomyces</taxon>
    </lineage>
</organism>
<evidence type="ECO:0000313" key="4">
    <source>
        <dbReference type="EMBL" id="MFK4274380.1"/>
    </source>
</evidence>
<dbReference type="InterPro" id="IPR011234">
    <property type="entry name" value="Fumarylacetoacetase-like_C"/>
</dbReference>
<name>A0ABW8MAN6_9ACTN</name>
<keyword evidence="2" id="KW-0479">Metal-binding</keyword>
<comment type="caution">
    <text evidence="4">The sequence shown here is derived from an EMBL/GenBank/DDBJ whole genome shotgun (WGS) entry which is preliminary data.</text>
</comment>
<dbReference type="PANTHER" id="PTHR42796">
    <property type="entry name" value="FUMARYLACETOACETATE HYDROLASE DOMAIN-CONTAINING PROTEIN 2A-RELATED"/>
    <property type="match status" value="1"/>
</dbReference>
<keyword evidence="5" id="KW-1185">Reference proteome</keyword>
<evidence type="ECO:0000313" key="5">
    <source>
        <dbReference type="Proteomes" id="UP001620295"/>
    </source>
</evidence>
<protein>
    <submittedName>
        <fullName evidence="4">Fumarylacetoacetate hydrolase family protein</fullName>
    </submittedName>
</protein>
<feature type="non-terminal residue" evidence="4">
    <location>
        <position position="1"/>
    </location>
</feature>
<dbReference type="PANTHER" id="PTHR42796:SF4">
    <property type="entry name" value="FUMARYLACETOACETATE HYDROLASE DOMAIN-CONTAINING PROTEIN 2A"/>
    <property type="match status" value="1"/>
</dbReference>
<dbReference type="SUPFAM" id="SSF56529">
    <property type="entry name" value="FAH"/>
    <property type="match status" value="1"/>
</dbReference>
<dbReference type="Proteomes" id="UP001620295">
    <property type="component" value="Unassembled WGS sequence"/>
</dbReference>
<dbReference type="Gene3D" id="3.90.850.10">
    <property type="entry name" value="Fumarylacetoacetase-like, C-terminal domain"/>
    <property type="match status" value="1"/>
</dbReference>
<dbReference type="InterPro" id="IPR051121">
    <property type="entry name" value="FAH"/>
</dbReference>
<proteinExistence type="inferred from homology"/>
<keyword evidence="4" id="KW-0378">Hydrolase</keyword>
<dbReference type="RefSeq" id="WP_404749904.1">
    <property type="nucleotide sequence ID" value="NZ_JBJDQH010000689.1"/>
</dbReference>
<evidence type="ECO:0000256" key="1">
    <source>
        <dbReference type="ARBA" id="ARBA00010211"/>
    </source>
</evidence>
<evidence type="ECO:0000259" key="3">
    <source>
        <dbReference type="Pfam" id="PF01557"/>
    </source>
</evidence>
<feature type="domain" description="Fumarylacetoacetase-like C-terminal" evidence="3">
    <location>
        <begin position="81"/>
        <end position="284"/>
    </location>
</feature>
<dbReference type="InterPro" id="IPR036663">
    <property type="entry name" value="Fumarylacetoacetase_C_sf"/>
</dbReference>